<name>A0A6G9ZER3_9NOCA</name>
<sequence>MQPTSLTTDDATDLTGLLQFLIDWIDTDEQALTPSFDRFVDNPVVEIHHLRHDLHRYTALLDGTTHETPLEPDQI</sequence>
<organism evidence="1 2">
    <name type="scientific">Nocardia terpenica</name>
    <dbReference type="NCBI Taxonomy" id="455432"/>
    <lineage>
        <taxon>Bacteria</taxon>
        <taxon>Bacillati</taxon>
        <taxon>Actinomycetota</taxon>
        <taxon>Actinomycetes</taxon>
        <taxon>Mycobacteriales</taxon>
        <taxon>Nocardiaceae</taxon>
        <taxon>Nocardia</taxon>
    </lineage>
</organism>
<dbReference type="AlphaFoldDB" id="A0A6G9ZER3"/>
<dbReference type="EMBL" id="CP046173">
    <property type="protein sequence ID" value="QIS23483.1"/>
    <property type="molecule type" value="Genomic_DNA"/>
</dbReference>
<accession>A0A6G9ZER3</accession>
<dbReference type="RefSeq" id="WP_167490820.1">
    <property type="nucleotide sequence ID" value="NZ_CP046173.1"/>
</dbReference>
<gene>
    <name evidence="1" type="ORF">F6W96_39480</name>
</gene>
<reference evidence="1 2" key="1">
    <citation type="journal article" date="2019" name="ACS Chem. Biol.">
        <title>Identification and Mobilization of a Cryptic Antibiotic Biosynthesis Gene Locus from a Human-Pathogenic Nocardia Isolate.</title>
        <authorList>
            <person name="Herisse M."/>
            <person name="Ishida K."/>
            <person name="Porter J.L."/>
            <person name="Howden B."/>
            <person name="Hertweck C."/>
            <person name="Stinear T.P."/>
            <person name="Pidot S.J."/>
        </authorList>
    </citation>
    <scope>NUCLEOTIDE SEQUENCE [LARGE SCALE GENOMIC DNA]</scope>
    <source>
        <strain evidence="1 2">AUSMDU00012715</strain>
    </source>
</reference>
<evidence type="ECO:0000313" key="2">
    <source>
        <dbReference type="Proteomes" id="UP000500953"/>
    </source>
</evidence>
<evidence type="ECO:0000313" key="1">
    <source>
        <dbReference type="EMBL" id="QIS23483.1"/>
    </source>
</evidence>
<dbReference type="Proteomes" id="UP000500953">
    <property type="component" value="Chromosome"/>
</dbReference>
<protein>
    <submittedName>
        <fullName evidence="1">Uncharacterized protein</fullName>
    </submittedName>
</protein>
<proteinExistence type="predicted"/>